<dbReference type="InterPro" id="IPR006439">
    <property type="entry name" value="HAD-SF_hydro_IA"/>
</dbReference>
<dbReference type="GO" id="GO:0044281">
    <property type="term" value="P:small molecule metabolic process"/>
    <property type="evidence" value="ECO:0007669"/>
    <property type="project" value="UniProtKB-ARBA"/>
</dbReference>
<keyword evidence="2" id="KW-0479">Metal-binding</keyword>
<dbReference type="Proteomes" id="UP000053467">
    <property type="component" value="Unassembled WGS sequence"/>
</dbReference>
<gene>
    <name evidence="5" type="ORF">XE03_1206</name>
</gene>
<name>A0A101I1D0_UNCT6</name>
<protein>
    <submittedName>
        <fullName evidence="5">Haloacid dehalogenase superfamily enzyme, subfamily IA</fullName>
    </submittedName>
</protein>
<evidence type="ECO:0000256" key="1">
    <source>
        <dbReference type="ARBA" id="ARBA00001946"/>
    </source>
</evidence>
<dbReference type="SFLD" id="SFLDS00003">
    <property type="entry name" value="Haloacid_Dehalogenase"/>
    <property type="match status" value="1"/>
</dbReference>
<dbReference type="NCBIfam" id="TIGR01509">
    <property type="entry name" value="HAD-SF-IA-v3"/>
    <property type="match status" value="1"/>
</dbReference>
<dbReference type="AlphaFoldDB" id="A0A101I1D0"/>
<evidence type="ECO:0000313" key="6">
    <source>
        <dbReference type="Proteomes" id="UP000053467"/>
    </source>
</evidence>
<dbReference type="PANTHER" id="PTHR46470:SF2">
    <property type="entry name" value="GLYCERALDEHYDE 3-PHOSPHATE PHOSPHATASE"/>
    <property type="match status" value="1"/>
</dbReference>
<comment type="cofactor">
    <cofactor evidence="1">
        <name>Mg(2+)</name>
        <dbReference type="ChEBI" id="CHEBI:18420"/>
    </cofactor>
</comment>
<dbReference type="Gene3D" id="3.40.50.1000">
    <property type="entry name" value="HAD superfamily/HAD-like"/>
    <property type="match status" value="1"/>
</dbReference>
<dbReference type="SFLD" id="SFLDG01129">
    <property type="entry name" value="C1.5:_HAD__Beta-PGM__Phosphata"/>
    <property type="match status" value="1"/>
</dbReference>
<dbReference type="GO" id="GO:0016791">
    <property type="term" value="F:phosphatase activity"/>
    <property type="evidence" value="ECO:0007669"/>
    <property type="project" value="TreeGrafter"/>
</dbReference>
<proteinExistence type="predicted"/>
<evidence type="ECO:0000256" key="3">
    <source>
        <dbReference type="ARBA" id="ARBA00022801"/>
    </source>
</evidence>
<dbReference type="InterPro" id="IPR036412">
    <property type="entry name" value="HAD-like_sf"/>
</dbReference>
<evidence type="ECO:0000256" key="2">
    <source>
        <dbReference type="ARBA" id="ARBA00022723"/>
    </source>
</evidence>
<dbReference type="PANTHER" id="PTHR46470">
    <property type="entry name" value="N-ACYLNEURAMINATE-9-PHOSPHATASE"/>
    <property type="match status" value="1"/>
</dbReference>
<dbReference type="NCBIfam" id="TIGR01549">
    <property type="entry name" value="HAD-SF-IA-v1"/>
    <property type="match status" value="1"/>
</dbReference>
<dbReference type="EMBL" id="LGGX01000011">
    <property type="protein sequence ID" value="KUK86843.1"/>
    <property type="molecule type" value="Genomic_DNA"/>
</dbReference>
<reference evidence="6" key="1">
    <citation type="journal article" date="2015" name="MBio">
        <title>Genome-Resolved Metagenomic Analysis Reveals Roles for Candidate Phyla and Other Microbial Community Members in Biogeochemical Transformations in Oil Reservoirs.</title>
        <authorList>
            <person name="Hu P."/>
            <person name="Tom L."/>
            <person name="Singh A."/>
            <person name="Thomas B.C."/>
            <person name="Baker B.J."/>
            <person name="Piceno Y.M."/>
            <person name="Andersen G.L."/>
            <person name="Banfield J.F."/>
        </authorList>
    </citation>
    <scope>NUCLEOTIDE SEQUENCE [LARGE SCALE GENOMIC DNA]</scope>
</reference>
<dbReference type="Gene3D" id="1.10.150.400">
    <property type="match status" value="1"/>
</dbReference>
<comment type="caution">
    <text evidence="5">The sequence shown here is derived from an EMBL/GenBank/DDBJ whole genome shotgun (WGS) entry which is preliminary data.</text>
</comment>
<dbReference type="InterPro" id="IPR023214">
    <property type="entry name" value="HAD_sf"/>
</dbReference>
<dbReference type="SUPFAM" id="SSF56784">
    <property type="entry name" value="HAD-like"/>
    <property type="match status" value="1"/>
</dbReference>
<organism evidence="5 6">
    <name type="scientific">candidate division TA06 bacterium 34_109</name>
    <dbReference type="NCBI Taxonomy" id="1635277"/>
    <lineage>
        <taxon>Bacteria</taxon>
        <taxon>Bacteria division TA06</taxon>
    </lineage>
</organism>
<evidence type="ECO:0000256" key="4">
    <source>
        <dbReference type="ARBA" id="ARBA00022842"/>
    </source>
</evidence>
<accession>A0A101I1D0</accession>
<keyword evidence="3" id="KW-0378">Hydrolase</keyword>
<sequence>MIKVVSFDLWNTILSGKDSKNFKEFRFKNLKKIFSRYGYELKKEDYYSSIDKTWDIFFNGEWLEKRYTPTTSSSMRTFLSYLSIGNYPEKFFHEVVSFMESSFTSSEVSFVENMDILIKRLSLDYELVLISDTGFTPGKYLREVLKKVGIFDYFSLLIFSDEMGVSKPDRRIFEFVLKYFGCEPSEVVHIGDIPVTDIKGALDVGMRSVHFKKETYLFKDAEKLKADFLTDDPLEIENFIKSL</sequence>
<dbReference type="GO" id="GO:0046872">
    <property type="term" value="F:metal ion binding"/>
    <property type="evidence" value="ECO:0007669"/>
    <property type="project" value="UniProtKB-KW"/>
</dbReference>
<dbReference type="InterPro" id="IPR041492">
    <property type="entry name" value="HAD_2"/>
</dbReference>
<dbReference type="Pfam" id="PF13419">
    <property type="entry name" value="HAD_2"/>
    <property type="match status" value="1"/>
</dbReference>
<keyword evidence="4" id="KW-0460">Magnesium</keyword>
<dbReference type="InterPro" id="IPR051400">
    <property type="entry name" value="HAD-like_hydrolase"/>
</dbReference>
<evidence type="ECO:0000313" key="5">
    <source>
        <dbReference type="EMBL" id="KUK86843.1"/>
    </source>
</evidence>
<dbReference type="PRINTS" id="PR00413">
    <property type="entry name" value="HADHALOGNASE"/>
</dbReference>